<dbReference type="CDD" id="cd01129">
    <property type="entry name" value="PulE-GspE-like"/>
    <property type="match status" value="1"/>
</dbReference>
<dbReference type="Gene3D" id="3.30.450.90">
    <property type="match status" value="1"/>
</dbReference>
<dbReference type="NCBIfam" id="NF041000">
    <property type="entry name" value="ATPase_ComGA"/>
    <property type="match status" value="1"/>
</dbReference>
<dbReference type="InterPro" id="IPR001482">
    <property type="entry name" value="T2SS/T4SS_dom"/>
</dbReference>
<gene>
    <name evidence="5" type="primary">xpsE</name>
    <name evidence="5" type="ORF">NCTC5386_00145</name>
</gene>
<evidence type="ECO:0000313" key="5">
    <source>
        <dbReference type="EMBL" id="VTS12335.1"/>
    </source>
</evidence>
<accession>A0A4U9XHU8</accession>
<reference evidence="5 6" key="1">
    <citation type="submission" date="2019-05" db="EMBL/GenBank/DDBJ databases">
        <authorList>
            <consortium name="Pathogen Informatics"/>
        </authorList>
    </citation>
    <scope>NUCLEOTIDE SEQUENCE [LARGE SCALE GENOMIC DNA]</scope>
    <source>
        <strain evidence="5 6">NCTC5386</strain>
    </source>
</reference>
<dbReference type="GO" id="GO:0016887">
    <property type="term" value="F:ATP hydrolysis activity"/>
    <property type="evidence" value="ECO:0007669"/>
    <property type="project" value="TreeGrafter"/>
</dbReference>
<keyword evidence="3" id="KW-0067">ATP-binding</keyword>
<dbReference type="Gene3D" id="3.40.50.300">
    <property type="entry name" value="P-loop containing nucleotide triphosphate hydrolases"/>
    <property type="match status" value="1"/>
</dbReference>
<sequence>MIQKIGQALVSQAVNLKAQDIYIIPYEKQYKVFMRIGDERRLIDQYEMKQMASLISHFKFVAGMNVGEKRRCQLGACDYKGSLSESVPLRLSSVGDFRGFESLVIRLLTTVNKPLNYWFSTDQKVEKVISGRGLYLFSGPVGSGKTSLMYQLLTRIAKNKQVITIEDPVEIQEASLLQIQVNESIGMTYDNLIKLSLRHRPDYLIIGEIRDAETAKAVIRASLTGAVVFSTIHAKSIPGVYKRLLELGIKREEIQHTLKFIAYQRLIAGGGLIDFAIETFETHSNQNWNQNLDHLLEQGYITQEQALSEKISD</sequence>
<dbReference type="PANTHER" id="PTHR30258:SF2">
    <property type="entry name" value="COMG OPERON PROTEIN 1"/>
    <property type="match status" value="1"/>
</dbReference>
<keyword evidence="2" id="KW-0547">Nucleotide-binding</keyword>
<organism evidence="5 6">
    <name type="scientific">Streptococcus pseudoporcinus</name>
    <dbReference type="NCBI Taxonomy" id="361101"/>
    <lineage>
        <taxon>Bacteria</taxon>
        <taxon>Bacillati</taxon>
        <taxon>Bacillota</taxon>
        <taxon>Bacilli</taxon>
        <taxon>Lactobacillales</taxon>
        <taxon>Streptococcaceae</taxon>
        <taxon>Streptococcus</taxon>
    </lineage>
</organism>
<protein>
    <submittedName>
        <fullName evidence="5">Competence protein</fullName>
    </submittedName>
</protein>
<evidence type="ECO:0000256" key="1">
    <source>
        <dbReference type="ARBA" id="ARBA00006611"/>
    </source>
</evidence>
<dbReference type="GO" id="GO:0005886">
    <property type="term" value="C:plasma membrane"/>
    <property type="evidence" value="ECO:0007669"/>
    <property type="project" value="TreeGrafter"/>
</dbReference>
<dbReference type="EMBL" id="CABEHT010000001">
    <property type="protein sequence ID" value="VTS12335.1"/>
    <property type="molecule type" value="Genomic_DNA"/>
</dbReference>
<dbReference type="InterPro" id="IPR047667">
    <property type="entry name" value="ATPase_ComGA"/>
</dbReference>
<dbReference type="GO" id="GO:0005524">
    <property type="term" value="F:ATP binding"/>
    <property type="evidence" value="ECO:0007669"/>
    <property type="project" value="UniProtKB-KW"/>
</dbReference>
<dbReference type="Pfam" id="PF00437">
    <property type="entry name" value="T2SSE"/>
    <property type="match status" value="1"/>
</dbReference>
<name>A0A4U9XHU8_9STRE</name>
<dbReference type="Proteomes" id="UP000394068">
    <property type="component" value="Unassembled WGS sequence"/>
</dbReference>
<dbReference type="AlphaFoldDB" id="A0A4U9XHU8"/>
<evidence type="ECO:0000259" key="4">
    <source>
        <dbReference type="PROSITE" id="PS00662"/>
    </source>
</evidence>
<proteinExistence type="inferred from homology"/>
<comment type="similarity">
    <text evidence="1">Belongs to the GSP E family.</text>
</comment>
<evidence type="ECO:0000256" key="3">
    <source>
        <dbReference type="ARBA" id="ARBA00022840"/>
    </source>
</evidence>
<dbReference type="RefSeq" id="WP_077323560.1">
    <property type="nucleotide sequence ID" value="NZ_CABEHT010000001.1"/>
</dbReference>
<dbReference type="PANTHER" id="PTHR30258">
    <property type="entry name" value="TYPE II SECRETION SYSTEM PROTEIN GSPE-RELATED"/>
    <property type="match status" value="1"/>
</dbReference>
<dbReference type="InterPro" id="IPR027417">
    <property type="entry name" value="P-loop_NTPase"/>
</dbReference>
<dbReference type="SUPFAM" id="SSF52540">
    <property type="entry name" value="P-loop containing nucleoside triphosphate hydrolases"/>
    <property type="match status" value="1"/>
</dbReference>
<evidence type="ECO:0000313" key="6">
    <source>
        <dbReference type="Proteomes" id="UP000394068"/>
    </source>
</evidence>
<feature type="domain" description="Bacterial type II secretion system protein E" evidence="4">
    <location>
        <begin position="197"/>
        <end position="211"/>
    </location>
</feature>
<evidence type="ECO:0000256" key="2">
    <source>
        <dbReference type="ARBA" id="ARBA00022741"/>
    </source>
</evidence>
<dbReference type="PROSITE" id="PS00662">
    <property type="entry name" value="T2SP_E"/>
    <property type="match status" value="1"/>
</dbReference>